<keyword evidence="5" id="KW-1208">Phospholipid metabolism</keyword>
<protein>
    <submittedName>
        <fullName evidence="8">1-acyl-sn-glycerol-3-phosphate acyltransferase epsilon</fullName>
    </submittedName>
</protein>
<keyword evidence="9" id="KW-1185">Reference proteome</keyword>
<dbReference type="GO" id="GO:0036149">
    <property type="term" value="P:phosphatidylinositol acyl-chain remodeling"/>
    <property type="evidence" value="ECO:0007669"/>
    <property type="project" value="TreeGrafter"/>
</dbReference>
<evidence type="ECO:0000256" key="5">
    <source>
        <dbReference type="ARBA" id="ARBA00023264"/>
    </source>
</evidence>
<evidence type="ECO:0000256" key="4">
    <source>
        <dbReference type="ARBA" id="ARBA00023209"/>
    </source>
</evidence>
<feature type="domain" description="Acyltransferase C-terminal" evidence="7">
    <location>
        <begin position="100"/>
        <end position="149"/>
    </location>
</feature>
<evidence type="ECO:0000256" key="3">
    <source>
        <dbReference type="ARBA" id="ARBA00022679"/>
    </source>
</evidence>
<organism evidence="8 9">
    <name type="scientific">Galemys pyrenaicus</name>
    <name type="common">Iberian desman</name>
    <name type="synonym">Pyrenean desman</name>
    <dbReference type="NCBI Taxonomy" id="202257"/>
    <lineage>
        <taxon>Eukaryota</taxon>
        <taxon>Metazoa</taxon>
        <taxon>Chordata</taxon>
        <taxon>Craniata</taxon>
        <taxon>Vertebrata</taxon>
        <taxon>Euteleostomi</taxon>
        <taxon>Mammalia</taxon>
        <taxon>Eutheria</taxon>
        <taxon>Laurasiatheria</taxon>
        <taxon>Eulipotyphla</taxon>
        <taxon>Talpidae</taxon>
        <taxon>Galemys</taxon>
    </lineage>
</organism>
<dbReference type="GO" id="GO:0005783">
    <property type="term" value="C:endoplasmic reticulum"/>
    <property type="evidence" value="ECO:0007669"/>
    <property type="project" value="TreeGrafter"/>
</dbReference>
<keyword evidence="2" id="KW-0444">Lipid biosynthesis</keyword>
<evidence type="ECO:0000313" key="9">
    <source>
        <dbReference type="Proteomes" id="UP000700334"/>
    </source>
</evidence>
<keyword evidence="4" id="KW-0594">Phospholipid biosynthesis</keyword>
<dbReference type="GO" id="GO:0008654">
    <property type="term" value="P:phospholipid biosynthetic process"/>
    <property type="evidence" value="ECO:0007669"/>
    <property type="project" value="UniProtKB-KW"/>
</dbReference>
<accession>A0A8J6A8E5</accession>
<keyword evidence="6 8" id="KW-0012">Acyltransferase</keyword>
<dbReference type="InterPro" id="IPR032098">
    <property type="entry name" value="Acyltransf_C"/>
</dbReference>
<evidence type="ECO:0000256" key="2">
    <source>
        <dbReference type="ARBA" id="ARBA00022516"/>
    </source>
</evidence>
<dbReference type="GO" id="GO:0016746">
    <property type="term" value="F:acyltransferase activity"/>
    <property type="evidence" value="ECO:0007669"/>
    <property type="project" value="UniProtKB-KW"/>
</dbReference>
<evidence type="ECO:0000259" key="7">
    <source>
        <dbReference type="Pfam" id="PF16076"/>
    </source>
</evidence>
<comment type="caution">
    <text evidence="8">The sequence shown here is derived from an EMBL/GenBank/DDBJ whole genome shotgun (WGS) entry which is preliminary data.</text>
</comment>
<evidence type="ECO:0000313" key="8">
    <source>
        <dbReference type="EMBL" id="KAG8512575.1"/>
    </source>
</evidence>
<dbReference type="PANTHER" id="PTHR10983:SF73">
    <property type="entry name" value="1-ACYL-SN-GLYCEROL-3-PHOSPHATE ACYLTRANSFERASE EPSILON"/>
    <property type="match status" value="1"/>
</dbReference>
<dbReference type="OrthoDB" id="189226at2759"/>
<comment type="similarity">
    <text evidence="1">Belongs to the 1-acyl-sn-glycerol-3-phosphate acyltransferase family.</text>
</comment>
<evidence type="ECO:0000256" key="6">
    <source>
        <dbReference type="ARBA" id="ARBA00023315"/>
    </source>
</evidence>
<keyword evidence="4" id="KW-0443">Lipid metabolism</keyword>
<gene>
    <name evidence="8" type="ORF">J0S82_007108</name>
</gene>
<dbReference type="Pfam" id="PF16076">
    <property type="entry name" value="Acyltransf_C"/>
    <property type="match status" value="1"/>
</dbReference>
<dbReference type="AlphaFoldDB" id="A0A8J6A8E5"/>
<dbReference type="EMBL" id="JAGFMF010011796">
    <property type="protein sequence ID" value="KAG8512575.1"/>
    <property type="molecule type" value="Genomic_DNA"/>
</dbReference>
<dbReference type="PANTHER" id="PTHR10983">
    <property type="entry name" value="1-ACYLGLYCEROL-3-PHOSPHATE ACYLTRANSFERASE-RELATED"/>
    <property type="match status" value="1"/>
</dbReference>
<dbReference type="Proteomes" id="UP000700334">
    <property type="component" value="Unassembled WGS sequence"/>
</dbReference>
<name>A0A8J6A8E5_GALPY</name>
<keyword evidence="3" id="KW-0808">Transferase</keyword>
<evidence type="ECO:0000256" key="1">
    <source>
        <dbReference type="ARBA" id="ARBA00008655"/>
    </source>
</evidence>
<dbReference type="GO" id="GO:0005739">
    <property type="term" value="C:mitochondrion"/>
    <property type="evidence" value="ECO:0007669"/>
    <property type="project" value="TreeGrafter"/>
</dbReference>
<reference evidence="8" key="1">
    <citation type="journal article" date="2021" name="Evol. Appl.">
        <title>The genome of the Pyrenean desman and the effects of bottlenecks and inbreeding on the genomic landscape of an endangered species.</title>
        <authorList>
            <person name="Escoda L."/>
            <person name="Castresana J."/>
        </authorList>
    </citation>
    <scope>NUCLEOTIDE SEQUENCE</scope>
    <source>
        <strain evidence="8">IBE-C5619</strain>
    </source>
</reference>
<proteinExistence type="inferred from homology"/>
<sequence length="213" mass="23837">MRAALLLIASGHLVKEQGRREEVVSGVASASVLPPRPALALLAGLAVLRHVLTPKIKATHVAFDSLKNYLDAIYDVTVAFEGTMDDRGQRTEAPSMAEFLCKECPKIHIHVDRIDKGDVPEERVSMRRWLHERFEIKDRLLIEFYDSADPERRSRFPGKSVTSRLSLRKTLPSLLVLGGLTAGMLMTESGRRLYVRTWVFGSLVGCLWVSIKA</sequence>